<comment type="subcellular location">
    <subcellularLocation>
        <location evidence="1">Cell membrane</location>
        <topology evidence="1">Multi-pass membrane protein</topology>
    </subcellularLocation>
</comment>
<name>A0ABP5GMD4_9ACTN</name>
<feature type="domain" description="ABC transmembrane type-1" evidence="9">
    <location>
        <begin position="712"/>
        <end position="994"/>
    </location>
</feature>
<dbReference type="InterPro" id="IPR011527">
    <property type="entry name" value="ABC1_TM_dom"/>
</dbReference>
<dbReference type="InterPro" id="IPR039421">
    <property type="entry name" value="Type_1_exporter"/>
</dbReference>
<dbReference type="CDD" id="cd18546">
    <property type="entry name" value="ABC_6TM_Rv0194_D2_like"/>
    <property type="match status" value="1"/>
</dbReference>
<dbReference type="PROSITE" id="PS00211">
    <property type="entry name" value="ABC_TRANSPORTER_1"/>
    <property type="match status" value="1"/>
</dbReference>
<sequence length="1316" mass="140306">MTAAPSRPEPPAPDGVRPPDVDVSWLRRLAGYCLRHRGDLAAAYGAALVAAIASAVLPLVLRHIVDGVDDHALRMTPWLLILAGLGLVRFAASFLRRYCSGRLSLGVQYDLRNDALASLLRLGGGYQDELRIGQVVSRSISDITLIQQLLQMLPNMTGNFLMFAVSLVFMAVLSPLLTLVALVVAPALYVIVRRSRNDLFPANWHAQQEAAEVATGVEEAVTGVRVVKGFGQEEREIRELESRARRLFSSRVRVARLTSRYNPALQAVPPLGQVAVLALGGWLALRGDITLGTFLAFTTYLSSFVNPVRQVATLLTVWQQARAGVERVLDIVDVTPGITDRPDAVELPDVPLALEWDGVVYGHGEEGGTPLLNGFSLRVEPGETIALVGTAGSGKSTAAHLVPRFYDPSAGSVRVGGIDVRDLRLASLRSRLGFVFEDSRLISGTIRANIAFAEPDASIERIRAAARIARADEFVDGLPDGYDTVVGEQGLTLSGGQRQRIALARAILRDPAVLILDDATSAIDARVEKEIHAGLHGVTRRRTTLIIAHRASTLELADRIAVLDGGRVVDVGTAAELEERSAVYRALLSGEPAPGELDIDAVEAAGPYRPGGVTETLWQRPHEEDEVGETVGLRVAQAFAARAAGSGQGGGARASLGGGVLGSAPPTPAMLAHLARVPLVDQDPDVPSEQARAADPHFGLASLIRPFRSALLLGLILVALDAAAEIAVPILVRHGVDSGIARGSERALAVVSLAAAAIVGADWIAGICQVRVTGRTGERLLYTLRVKTFAQLQRLGLDYYEREQAGRIMTRMTTDVDSLSNFLQTGLATFVVSVLTVFGVLIALLVIDAGLALVLVAALPVLVLATAVFRRRSVPAYLDAREKVSAVNADLQENVTLIRVTQAFGREAYNHGAFARRAWAFRDSRLYAQRLMATFFPFVEFLSVASSAAVLYAGAQQVRSGALSAGTLIAFLLCVDLFFSPIQQLSQVFDGYQQAVVGLGRLRALMRTPSATPASDSPVPVTELAGAIEFDNVGFGYRTEADGAEPREVLHGVSFRIAPGETVALVGTTGAGKSTIVKLVARFYDPTAGAVRIDGVDVRDFDLGQFRHRLGIVPQESHIGGGTVRDAIAYGRPDATDTEVEAAARAVGAHEMIAGLRHGYLTDVGERGRTLSAGQRQLLALARAELVDPDVLLLDEATAALDLATERRVGRATAALTRRRTTIVVAHRLTTAMAADRIVVLGHGRVLESGAHGELLHADGPYARLWQAFQSAGPKADVDTLSQSSDVVVLSQSPDSALLSQSPDVDLLSQSQGENR</sequence>
<feature type="transmembrane region" description="Helical" evidence="7">
    <location>
        <begin position="710"/>
        <end position="732"/>
    </location>
</feature>
<evidence type="ECO:0000256" key="1">
    <source>
        <dbReference type="ARBA" id="ARBA00004651"/>
    </source>
</evidence>
<dbReference type="GO" id="GO:0005524">
    <property type="term" value="F:ATP binding"/>
    <property type="evidence" value="ECO:0007669"/>
    <property type="project" value="UniProtKB-KW"/>
</dbReference>
<evidence type="ECO:0000313" key="10">
    <source>
        <dbReference type="EMBL" id="GAA2050415.1"/>
    </source>
</evidence>
<dbReference type="PANTHER" id="PTHR43394">
    <property type="entry name" value="ATP-DEPENDENT PERMEASE MDL1, MITOCHONDRIAL"/>
    <property type="match status" value="1"/>
</dbReference>
<dbReference type="PROSITE" id="PS50929">
    <property type="entry name" value="ABC_TM1F"/>
    <property type="match status" value="2"/>
</dbReference>
<feature type="transmembrane region" description="Helical" evidence="7">
    <location>
        <begin position="77"/>
        <end position="95"/>
    </location>
</feature>
<evidence type="ECO:0000256" key="3">
    <source>
        <dbReference type="ARBA" id="ARBA00022741"/>
    </source>
</evidence>
<dbReference type="PANTHER" id="PTHR43394:SF1">
    <property type="entry name" value="ATP-BINDING CASSETTE SUB-FAMILY B MEMBER 10, MITOCHONDRIAL"/>
    <property type="match status" value="1"/>
</dbReference>
<evidence type="ECO:0000256" key="4">
    <source>
        <dbReference type="ARBA" id="ARBA00022840"/>
    </source>
</evidence>
<dbReference type="SUPFAM" id="SSF52540">
    <property type="entry name" value="P-loop containing nucleoside triphosphate hydrolases"/>
    <property type="match status" value="2"/>
</dbReference>
<feature type="transmembrane region" description="Helical" evidence="7">
    <location>
        <begin position="851"/>
        <end position="869"/>
    </location>
</feature>
<evidence type="ECO:0000313" key="11">
    <source>
        <dbReference type="Proteomes" id="UP001500751"/>
    </source>
</evidence>
<evidence type="ECO:0000256" key="2">
    <source>
        <dbReference type="ARBA" id="ARBA00022692"/>
    </source>
</evidence>
<evidence type="ECO:0000256" key="7">
    <source>
        <dbReference type="SAM" id="Phobius"/>
    </source>
</evidence>
<feature type="transmembrane region" description="Helical" evidence="7">
    <location>
        <begin position="821"/>
        <end position="845"/>
    </location>
</feature>
<dbReference type="Gene3D" id="1.20.1560.10">
    <property type="entry name" value="ABC transporter type 1, transmembrane domain"/>
    <property type="match status" value="2"/>
</dbReference>
<keyword evidence="4 10" id="KW-0067">ATP-binding</keyword>
<feature type="domain" description="ABC transporter" evidence="8">
    <location>
        <begin position="354"/>
        <end position="590"/>
    </location>
</feature>
<dbReference type="Gene3D" id="3.40.50.300">
    <property type="entry name" value="P-loop containing nucleotide triphosphate hydrolases"/>
    <property type="match status" value="2"/>
</dbReference>
<keyword evidence="2 7" id="KW-0812">Transmembrane</keyword>
<evidence type="ECO:0000256" key="6">
    <source>
        <dbReference type="ARBA" id="ARBA00023136"/>
    </source>
</evidence>
<dbReference type="InterPro" id="IPR003593">
    <property type="entry name" value="AAA+_ATPase"/>
</dbReference>
<evidence type="ECO:0000256" key="5">
    <source>
        <dbReference type="ARBA" id="ARBA00022989"/>
    </source>
</evidence>
<dbReference type="InterPro" id="IPR017871">
    <property type="entry name" value="ABC_transporter-like_CS"/>
</dbReference>
<proteinExistence type="predicted"/>
<feature type="domain" description="ABC transporter" evidence="8">
    <location>
        <begin position="1028"/>
        <end position="1268"/>
    </location>
</feature>
<feature type="transmembrane region" description="Helical" evidence="7">
    <location>
        <begin position="41"/>
        <end position="65"/>
    </location>
</feature>
<accession>A0ABP5GMD4</accession>
<dbReference type="RefSeq" id="WP_425559340.1">
    <property type="nucleotide sequence ID" value="NZ_BAAAQN010000049.1"/>
</dbReference>
<dbReference type="SMART" id="SM00382">
    <property type="entry name" value="AAA"/>
    <property type="match status" value="2"/>
</dbReference>
<dbReference type="PROSITE" id="PS50893">
    <property type="entry name" value="ABC_TRANSPORTER_2"/>
    <property type="match status" value="2"/>
</dbReference>
<organism evidence="10 11">
    <name type="scientific">Catenulispora yoronensis</name>
    <dbReference type="NCBI Taxonomy" id="450799"/>
    <lineage>
        <taxon>Bacteria</taxon>
        <taxon>Bacillati</taxon>
        <taxon>Actinomycetota</taxon>
        <taxon>Actinomycetes</taxon>
        <taxon>Catenulisporales</taxon>
        <taxon>Catenulisporaceae</taxon>
        <taxon>Catenulispora</taxon>
    </lineage>
</organism>
<dbReference type="InterPro" id="IPR036640">
    <property type="entry name" value="ABC1_TM_sf"/>
</dbReference>
<feature type="domain" description="ABC transmembrane type-1" evidence="9">
    <location>
        <begin position="46"/>
        <end position="320"/>
    </location>
</feature>
<dbReference type="Proteomes" id="UP001500751">
    <property type="component" value="Unassembled WGS sequence"/>
</dbReference>
<dbReference type="Pfam" id="PF00664">
    <property type="entry name" value="ABC_membrane"/>
    <property type="match status" value="2"/>
</dbReference>
<dbReference type="CDD" id="cd18543">
    <property type="entry name" value="ABC_6TM_Rv0194_D1_like"/>
    <property type="match status" value="1"/>
</dbReference>
<keyword evidence="5 7" id="KW-1133">Transmembrane helix</keyword>
<keyword evidence="11" id="KW-1185">Reference proteome</keyword>
<dbReference type="SUPFAM" id="SSF90123">
    <property type="entry name" value="ABC transporter transmembrane region"/>
    <property type="match status" value="2"/>
</dbReference>
<protein>
    <submittedName>
        <fullName evidence="10">ABC transporter ATP-binding protein</fullName>
    </submittedName>
</protein>
<feature type="transmembrane region" description="Helical" evidence="7">
    <location>
        <begin position="747"/>
        <end position="765"/>
    </location>
</feature>
<dbReference type="EMBL" id="BAAAQN010000049">
    <property type="protein sequence ID" value="GAA2050415.1"/>
    <property type="molecule type" value="Genomic_DNA"/>
</dbReference>
<keyword evidence="6 7" id="KW-0472">Membrane</keyword>
<keyword evidence="3" id="KW-0547">Nucleotide-binding</keyword>
<evidence type="ECO:0000259" key="9">
    <source>
        <dbReference type="PROSITE" id="PS50929"/>
    </source>
</evidence>
<reference evidence="11" key="1">
    <citation type="journal article" date="2019" name="Int. J. Syst. Evol. Microbiol.">
        <title>The Global Catalogue of Microorganisms (GCM) 10K type strain sequencing project: providing services to taxonomists for standard genome sequencing and annotation.</title>
        <authorList>
            <consortium name="The Broad Institute Genomics Platform"/>
            <consortium name="The Broad Institute Genome Sequencing Center for Infectious Disease"/>
            <person name="Wu L."/>
            <person name="Ma J."/>
        </authorList>
    </citation>
    <scope>NUCLEOTIDE SEQUENCE [LARGE SCALE GENOMIC DNA]</scope>
    <source>
        <strain evidence="11">JCM 16014</strain>
    </source>
</reference>
<comment type="caution">
    <text evidence="10">The sequence shown here is derived from an EMBL/GenBank/DDBJ whole genome shotgun (WGS) entry which is preliminary data.</text>
</comment>
<evidence type="ECO:0000259" key="8">
    <source>
        <dbReference type="PROSITE" id="PS50893"/>
    </source>
</evidence>
<feature type="transmembrane region" description="Helical" evidence="7">
    <location>
        <begin position="160"/>
        <end position="192"/>
    </location>
</feature>
<feature type="transmembrane region" description="Helical" evidence="7">
    <location>
        <begin position="931"/>
        <end position="955"/>
    </location>
</feature>
<dbReference type="InterPro" id="IPR003439">
    <property type="entry name" value="ABC_transporter-like_ATP-bd"/>
</dbReference>
<gene>
    <name evidence="10" type="ORF">GCM10009839_66080</name>
</gene>
<dbReference type="Pfam" id="PF00005">
    <property type="entry name" value="ABC_tran"/>
    <property type="match status" value="2"/>
</dbReference>
<feature type="transmembrane region" description="Helical" evidence="7">
    <location>
        <begin position="961"/>
        <end position="979"/>
    </location>
</feature>
<dbReference type="InterPro" id="IPR027417">
    <property type="entry name" value="P-loop_NTPase"/>
</dbReference>